<dbReference type="RefSeq" id="WP_065294720.1">
    <property type="nucleotide sequence ID" value="NZ_MAQE01000001.1"/>
</dbReference>
<keyword evidence="1" id="KW-1133">Transmembrane helix</keyword>
<name>A0AAP7H042_AGGAP</name>
<comment type="caution">
    <text evidence="2">The sequence shown here is derived from an EMBL/GenBank/DDBJ whole genome shotgun (WGS) entry which is preliminary data.</text>
</comment>
<evidence type="ECO:0000313" key="3">
    <source>
        <dbReference type="Proteomes" id="UP000092746"/>
    </source>
</evidence>
<dbReference type="Proteomes" id="UP000092746">
    <property type="component" value="Unassembled WGS sequence"/>
</dbReference>
<feature type="transmembrane region" description="Helical" evidence="1">
    <location>
        <begin position="52"/>
        <end position="72"/>
    </location>
</feature>
<dbReference type="AlphaFoldDB" id="A0AAP7H042"/>
<proteinExistence type="predicted"/>
<organism evidence="2 3">
    <name type="scientific">Aggregatibacter aphrophilus</name>
    <name type="common">Haemophilus aphrophilus</name>
    <dbReference type="NCBI Taxonomy" id="732"/>
    <lineage>
        <taxon>Bacteria</taxon>
        <taxon>Pseudomonadati</taxon>
        <taxon>Pseudomonadota</taxon>
        <taxon>Gammaproteobacteria</taxon>
        <taxon>Pasteurellales</taxon>
        <taxon>Pasteurellaceae</taxon>
        <taxon>Aggregatibacter</taxon>
    </lineage>
</organism>
<keyword evidence="1" id="KW-0812">Transmembrane</keyword>
<evidence type="ECO:0000313" key="2">
    <source>
        <dbReference type="EMBL" id="OBY54180.1"/>
    </source>
</evidence>
<feature type="transmembrane region" description="Helical" evidence="1">
    <location>
        <begin position="12"/>
        <end position="32"/>
    </location>
</feature>
<reference evidence="2 3" key="1">
    <citation type="submission" date="2016-06" db="EMBL/GenBank/DDBJ databases">
        <title>Simultaneous identification of Haemophilus influenzae and Haemophilus haemolyticus using TaqMan real-time PCR.</title>
        <authorList>
            <person name="Price E.P."/>
            <person name="Sarovich D.S."/>
            <person name="Harris T."/>
            <person name="Spargo J.C."/>
            <person name="Nosworthy E."/>
            <person name="Beissbarth J."/>
            <person name="Smith-Vaughan H."/>
        </authorList>
    </citation>
    <scope>NUCLEOTIDE SEQUENCE [LARGE SCALE GENOMIC DNA]</scope>
    <source>
        <strain evidence="2 3">ATCC 7901</strain>
    </source>
</reference>
<sequence length="77" mass="8575">MDNIKFRAMRAAGIGCFVMLAIIGFFVFTTPTDALIDFLTEVGQMAGGRTTIGVFILASLPPLTGFICYYFWKWVLK</sequence>
<keyword evidence="1" id="KW-0472">Membrane</keyword>
<evidence type="ECO:0000256" key="1">
    <source>
        <dbReference type="SAM" id="Phobius"/>
    </source>
</evidence>
<protein>
    <submittedName>
        <fullName evidence="2">Uncharacterized protein</fullName>
    </submittedName>
</protein>
<accession>A0AAP7H042</accession>
<dbReference type="EMBL" id="MAQE01000001">
    <property type="protein sequence ID" value="OBY54180.1"/>
    <property type="molecule type" value="Genomic_DNA"/>
</dbReference>
<gene>
    <name evidence="2" type="ORF">BBB52_01650</name>
</gene>